<keyword evidence="1" id="KW-0472">Membrane</keyword>
<gene>
    <name evidence="2" type="ORF">GQ43DRAFT_160093</name>
</gene>
<reference evidence="2" key="1">
    <citation type="journal article" date="2020" name="Stud. Mycol.">
        <title>101 Dothideomycetes genomes: a test case for predicting lifestyles and emergence of pathogens.</title>
        <authorList>
            <person name="Haridas S."/>
            <person name="Albert R."/>
            <person name="Binder M."/>
            <person name="Bloem J."/>
            <person name="Labutti K."/>
            <person name="Salamov A."/>
            <person name="Andreopoulos B."/>
            <person name="Baker S."/>
            <person name="Barry K."/>
            <person name="Bills G."/>
            <person name="Bluhm B."/>
            <person name="Cannon C."/>
            <person name="Castanera R."/>
            <person name="Culley D."/>
            <person name="Daum C."/>
            <person name="Ezra D."/>
            <person name="Gonzalez J."/>
            <person name="Henrissat B."/>
            <person name="Kuo A."/>
            <person name="Liang C."/>
            <person name="Lipzen A."/>
            <person name="Lutzoni F."/>
            <person name="Magnuson J."/>
            <person name="Mondo S."/>
            <person name="Nolan M."/>
            <person name="Ohm R."/>
            <person name="Pangilinan J."/>
            <person name="Park H.-J."/>
            <person name="Ramirez L."/>
            <person name="Alfaro M."/>
            <person name="Sun H."/>
            <person name="Tritt A."/>
            <person name="Yoshinaga Y."/>
            <person name="Zwiers L.-H."/>
            <person name="Turgeon B."/>
            <person name="Goodwin S."/>
            <person name="Spatafora J."/>
            <person name="Crous P."/>
            <person name="Grigoriev I."/>
        </authorList>
    </citation>
    <scope>NUCLEOTIDE SEQUENCE</scope>
    <source>
        <strain evidence="2">ATCC 74209</strain>
    </source>
</reference>
<keyword evidence="1" id="KW-0812">Transmembrane</keyword>
<sequence>MNGYLVYQQPRLRPQAMARYIAYVGISIFPFFGNFWFRKLLRIVEAVGAICHVVFFIVSIITLAVLAEKSSVEYVFATLTRNISGWTNPADAWGIGLLTVTFPLTDTNPFIILAIPSL</sequence>
<organism evidence="2 3">
    <name type="scientific">Delitschia confertaspora ATCC 74209</name>
    <dbReference type="NCBI Taxonomy" id="1513339"/>
    <lineage>
        <taxon>Eukaryota</taxon>
        <taxon>Fungi</taxon>
        <taxon>Dikarya</taxon>
        <taxon>Ascomycota</taxon>
        <taxon>Pezizomycotina</taxon>
        <taxon>Dothideomycetes</taxon>
        <taxon>Pleosporomycetidae</taxon>
        <taxon>Pleosporales</taxon>
        <taxon>Delitschiaceae</taxon>
        <taxon>Delitschia</taxon>
    </lineage>
</organism>
<evidence type="ECO:0000313" key="2">
    <source>
        <dbReference type="EMBL" id="KAF2205922.1"/>
    </source>
</evidence>
<dbReference type="Proteomes" id="UP000799536">
    <property type="component" value="Unassembled WGS sequence"/>
</dbReference>
<feature type="transmembrane region" description="Helical" evidence="1">
    <location>
        <begin position="20"/>
        <end position="37"/>
    </location>
</feature>
<name>A0A9P4JV86_9PLEO</name>
<comment type="caution">
    <text evidence="2">The sequence shown here is derived from an EMBL/GenBank/DDBJ whole genome shotgun (WGS) entry which is preliminary data.</text>
</comment>
<keyword evidence="1" id="KW-1133">Transmembrane helix</keyword>
<protein>
    <submittedName>
        <fullName evidence="2">Uncharacterized protein</fullName>
    </submittedName>
</protein>
<feature type="transmembrane region" description="Helical" evidence="1">
    <location>
        <begin position="43"/>
        <end position="66"/>
    </location>
</feature>
<accession>A0A9P4JV86</accession>
<proteinExistence type="predicted"/>
<keyword evidence="3" id="KW-1185">Reference proteome</keyword>
<dbReference type="EMBL" id="ML993848">
    <property type="protein sequence ID" value="KAF2205922.1"/>
    <property type="molecule type" value="Genomic_DNA"/>
</dbReference>
<evidence type="ECO:0000256" key="1">
    <source>
        <dbReference type="SAM" id="Phobius"/>
    </source>
</evidence>
<evidence type="ECO:0000313" key="3">
    <source>
        <dbReference type="Proteomes" id="UP000799536"/>
    </source>
</evidence>
<dbReference type="AlphaFoldDB" id="A0A9P4JV86"/>
<dbReference type="OrthoDB" id="3257095at2759"/>